<dbReference type="Proteomes" id="UP000431401">
    <property type="component" value="Unassembled WGS sequence"/>
</dbReference>
<feature type="region of interest" description="Disordered" evidence="1">
    <location>
        <begin position="233"/>
        <end position="260"/>
    </location>
</feature>
<evidence type="ECO:0000313" key="3">
    <source>
        <dbReference type="Proteomes" id="UP000431401"/>
    </source>
</evidence>
<dbReference type="AlphaFoldDB" id="A0A7K0E292"/>
<protein>
    <submittedName>
        <fullName evidence="2">Uncharacterized protein</fullName>
    </submittedName>
</protein>
<keyword evidence="3" id="KW-1185">Reference proteome</keyword>
<accession>A0A7K0E292</accession>
<evidence type="ECO:0000256" key="1">
    <source>
        <dbReference type="SAM" id="MobiDB-lite"/>
    </source>
</evidence>
<dbReference type="AntiFam" id="ANF00178">
    <property type="entry name" value="Shadow ORF (opposite dhbF)"/>
</dbReference>
<dbReference type="EMBL" id="WEGI01000030">
    <property type="protein sequence ID" value="MQY32001.1"/>
    <property type="molecule type" value="Genomic_DNA"/>
</dbReference>
<gene>
    <name evidence="2" type="ORF">NRB56_76150</name>
</gene>
<sequence length="374" mass="41000">MQVGQRELEVEPCGRLLEVEGRDRQARQRRGAVVDVLIRQHGLEQRVAGLGAARRQHVHEAFERQLGLIEGRQIGNTNSLEQFRERFARPHGGAQDQGVDEHAHHTVEDGVTAAGDRRADDDVLAAGQLAQQDGQRGVQHHEQRGTVAARGISQRRGGRGRERAAHGGAAMRGDRRSRPVGGQREFVGDAVEDATPVLDLAGREGFRIVLGAEPFPLPHREIRVLDGQRRPVRCRTGRSGGVRRRQVAGERSQGEAVGGDVVHHQDEDVLGRIRCGAGAAEQRDAYRNLLRHIESGCREFGDRGGEPGLGDRPHPQIRRDLPGGHDHLVGAVAVLGVSGPQRLVPLEYVAHRGFQCGGVEFTGEAQRQWQVVDR</sequence>
<reference evidence="2 3" key="1">
    <citation type="submission" date="2019-10" db="EMBL/GenBank/DDBJ databases">
        <title>Nocardia macrotermitis sp. nov. and Nocardia aurantia sp. nov., isolated from the gut of fungus growing-termite Macrotermes natalensis.</title>
        <authorList>
            <person name="Benndorf R."/>
            <person name="Schwitalla J."/>
            <person name="Martin K."/>
            <person name="De Beer W."/>
            <person name="Kaster A.-K."/>
            <person name="Vollmers J."/>
            <person name="Poulsen M."/>
            <person name="Beemelmanns C."/>
        </authorList>
    </citation>
    <scope>NUCLEOTIDE SEQUENCE [LARGE SCALE GENOMIC DNA]</scope>
    <source>
        <strain evidence="2 3">RB56</strain>
    </source>
</reference>
<comment type="caution">
    <text evidence="2">The sequence shown here is derived from an EMBL/GenBank/DDBJ whole genome shotgun (WGS) entry which is preliminary data.</text>
</comment>
<feature type="region of interest" description="Disordered" evidence="1">
    <location>
        <begin position="130"/>
        <end position="182"/>
    </location>
</feature>
<feature type="region of interest" description="Disordered" evidence="1">
    <location>
        <begin position="300"/>
        <end position="320"/>
    </location>
</feature>
<evidence type="ECO:0000313" key="2">
    <source>
        <dbReference type="EMBL" id="MQY32001.1"/>
    </source>
</evidence>
<feature type="compositionally biased region" description="Basic residues" evidence="1">
    <location>
        <begin position="233"/>
        <end position="246"/>
    </location>
</feature>
<proteinExistence type="predicted"/>
<name>A0A7K0E292_9NOCA</name>
<organism evidence="2 3">
    <name type="scientific">Nocardia aurantia</name>
    <dbReference type="NCBI Taxonomy" id="2585199"/>
    <lineage>
        <taxon>Bacteria</taxon>
        <taxon>Bacillati</taxon>
        <taxon>Actinomycetota</taxon>
        <taxon>Actinomycetes</taxon>
        <taxon>Mycobacteriales</taxon>
        <taxon>Nocardiaceae</taxon>
        <taxon>Nocardia</taxon>
    </lineage>
</organism>